<evidence type="ECO:0000313" key="2">
    <source>
        <dbReference type="EMBL" id="MBB4080654.1"/>
    </source>
</evidence>
<dbReference type="AlphaFoldDB" id="A0A840E4U3"/>
<keyword evidence="1" id="KW-0732">Signal</keyword>
<evidence type="ECO:0000313" key="3">
    <source>
        <dbReference type="Proteomes" id="UP000576209"/>
    </source>
</evidence>
<dbReference type="RefSeq" id="WP_183496882.1">
    <property type="nucleotide sequence ID" value="NZ_JACIFF010000009.1"/>
</dbReference>
<gene>
    <name evidence="2" type="ORF">GGR28_003289</name>
</gene>
<dbReference type="Proteomes" id="UP000576209">
    <property type="component" value="Unassembled WGS sequence"/>
</dbReference>
<organism evidence="2 3">
    <name type="scientific">Neolewinella aquimaris</name>
    <dbReference type="NCBI Taxonomy" id="1835722"/>
    <lineage>
        <taxon>Bacteria</taxon>
        <taxon>Pseudomonadati</taxon>
        <taxon>Bacteroidota</taxon>
        <taxon>Saprospiria</taxon>
        <taxon>Saprospirales</taxon>
        <taxon>Lewinellaceae</taxon>
        <taxon>Neolewinella</taxon>
    </lineage>
</organism>
<proteinExistence type="predicted"/>
<feature type="chain" id="PRO_5032838281" description="DUF4488 domain-containing protein" evidence="1">
    <location>
        <begin position="18"/>
        <end position="148"/>
    </location>
</feature>
<comment type="caution">
    <text evidence="2">The sequence shown here is derived from an EMBL/GenBank/DDBJ whole genome shotgun (WGS) entry which is preliminary data.</text>
</comment>
<protein>
    <recommendedName>
        <fullName evidence="4">DUF4488 domain-containing protein</fullName>
    </recommendedName>
</protein>
<feature type="signal peptide" evidence="1">
    <location>
        <begin position="1"/>
        <end position="17"/>
    </location>
</feature>
<evidence type="ECO:0008006" key="4">
    <source>
        <dbReference type="Google" id="ProtNLM"/>
    </source>
</evidence>
<reference evidence="2 3" key="1">
    <citation type="submission" date="2020-08" db="EMBL/GenBank/DDBJ databases">
        <title>Genomic Encyclopedia of Type Strains, Phase IV (KMG-IV): sequencing the most valuable type-strain genomes for metagenomic binning, comparative biology and taxonomic classification.</title>
        <authorList>
            <person name="Goeker M."/>
        </authorList>
    </citation>
    <scope>NUCLEOTIDE SEQUENCE [LARGE SCALE GENOMIC DNA]</scope>
    <source>
        <strain evidence="2 3">DSM 105137</strain>
    </source>
</reference>
<dbReference type="EMBL" id="JACIFF010000009">
    <property type="protein sequence ID" value="MBB4080654.1"/>
    <property type="molecule type" value="Genomic_DNA"/>
</dbReference>
<name>A0A840E4U3_9BACT</name>
<sequence>MRAILFLFFLFPLLLTAQTSLDGLWEGTMTVGGIYSNEALPMQLYITTEGSKVTGRSYVTLPNGKVLRMDLSGYYYGDRSLSLVEVSFTGDEDNAIMPEFNRQYQIVYKPDIWDSELRGYWQEVSDFTFSNTRRRGRMLLRKQKKERA</sequence>
<evidence type="ECO:0000256" key="1">
    <source>
        <dbReference type="SAM" id="SignalP"/>
    </source>
</evidence>
<keyword evidence="3" id="KW-1185">Reference proteome</keyword>
<accession>A0A840E4U3</accession>